<dbReference type="EMBL" id="QBMC01000034">
    <property type="protein sequence ID" value="PZO20056.1"/>
    <property type="molecule type" value="Genomic_DNA"/>
</dbReference>
<reference evidence="1 2" key="2">
    <citation type="submission" date="2018-06" db="EMBL/GenBank/DDBJ databases">
        <title>Metagenomic assembly of (sub)arctic Cyanobacteria and their associated microbiome from non-axenic cultures.</title>
        <authorList>
            <person name="Baurain D."/>
        </authorList>
    </citation>
    <scope>NUCLEOTIDE SEQUENCE [LARGE SCALE GENOMIC DNA]</scope>
    <source>
        <strain evidence="1">ULC129bin1</strain>
    </source>
</reference>
<dbReference type="AlphaFoldDB" id="A0A2W4UFG8"/>
<organism evidence="1 2">
    <name type="scientific">Leptolyngbya foveolarum</name>
    <dbReference type="NCBI Taxonomy" id="47253"/>
    <lineage>
        <taxon>Bacteria</taxon>
        <taxon>Bacillati</taxon>
        <taxon>Cyanobacteriota</taxon>
        <taxon>Cyanophyceae</taxon>
        <taxon>Leptolyngbyales</taxon>
        <taxon>Leptolyngbyaceae</taxon>
        <taxon>Leptolyngbya group</taxon>
        <taxon>Leptolyngbya</taxon>
    </lineage>
</organism>
<sequence length="95" mass="10743">MAREIANLDRSGQQLRAANDFGSLPIINIKARCFLNLGWLSKISPLKTADCLRDNMHKKLMELSTQCQQLPAERSGHFVWIDQPELIVAAVRLLL</sequence>
<comment type="caution">
    <text evidence="1">The sequence shown here is derived from an EMBL/GenBank/DDBJ whole genome shotgun (WGS) entry which is preliminary data.</text>
</comment>
<evidence type="ECO:0008006" key="3">
    <source>
        <dbReference type="Google" id="ProtNLM"/>
    </source>
</evidence>
<name>A0A2W4UFG8_9CYAN</name>
<accession>A0A2W4UFG8</accession>
<proteinExistence type="predicted"/>
<reference evidence="2" key="1">
    <citation type="submission" date="2018-04" db="EMBL/GenBank/DDBJ databases">
        <authorList>
            <person name="Cornet L."/>
        </authorList>
    </citation>
    <scope>NUCLEOTIDE SEQUENCE [LARGE SCALE GENOMIC DNA]</scope>
</reference>
<protein>
    <recommendedName>
        <fullName evidence="3">Alpha/beta hydrolase</fullName>
    </recommendedName>
</protein>
<evidence type="ECO:0000313" key="2">
    <source>
        <dbReference type="Proteomes" id="UP000249354"/>
    </source>
</evidence>
<evidence type="ECO:0000313" key="1">
    <source>
        <dbReference type="EMBL" id="PZO20056.1"/>
    </source>
</evidence>
<gene>
    <name evidence="1" type="ORF">DCF25_07240</name>
</gene>
<dbReference type="Proteomes" id="UP000249354">
    <property type="component" value="Unassembled WGS sequence"/>
</dbReference>